<dbReference type="Pfam" id="PF02875">
    <property type="entry name" value="Mur_ligase_C"/>
    <property type="match status" value="1"/>
</dbReference>
<evidence type="ECO:0000256" key="4">
    <source>
        <dbReference type="ARBA" id="ARBA00022837"/>
    </source>
</evidence>
<name>A0A2M8DLT9_9BACT</name>
<dbReference type="SUPFAM" id="SSF53623">
    <property type="entry name" value="MurD-like peptide ligases, catalytic domain"/>
    <property type="match status" value="1"/>
</dbReference>
<comment type="caution">
    <text evidence="8">The sequence shown here is derived from an EMBL/GenBank/DDBJ whole genome shotgun (WGS) entry which is preliminary data.</text>
</comment>
<dbReference type="Pfam" id="PF01951">
    <property type="entry name" value="Archease"/>
    <property type="match status" value="1"/>
</dbReference>
<evidence type="ECO:0000256" key="3">
    <source>
        <dbReference type="ARBA" id="ARBA00022723"/>
    </source>
</evidence>
<keyword evidence="4" id="KW-0106">Calcium</keyword>
<evidence type="ECO:0000256" key="2">
    <source>
        <dbReference type="ARBA" id="ARBA00022694"/>
    </source>
</evidence>
<evidence type="ECO:0000256" key="1">
    <source>
        <dbReference type="ARBA" id="ARBA00007963"/>
    </source>
</evidence>
<feature type="domain" description="Mur ligase central" evidence="7">
    <location>
        <begin position="41"/>
        <end position="237"/>
    </location>
</feature>
<dbReference type="GO" id="GO:0046872">
    <property type="term" value="F:metal ion binding"/>
    <property type="evidence" value="ECO:0007669"/>
    <property type="project" value="UniProtKB-KW"/>
</dbReference>
<proteinExistence type="inferred from homology"/>
<reference evidence="9" key="1">
    <citation type="submission" date="2017-09" db="EMBL/GenBank/DDBJ databases">
        <title>Depth-based differentiation of microbial function through sediment-hosted aquifers and enrichment of novel symbionts in the deep terrestrial subsurface.</title>
        <authorList>
            <person name="Probst A.J."/>
            <person name="Ladd B."/>
            <person name="Jarett J.K."/>
            <person name="Geller-Mcgrath D.E."/>
            <person name="Sieber C.M.K."/>
            <person name="Emerson J.B."/>
            <person name="Anantharaman K."/>
            <person name="Thomas B.C."/>
            <person name="Malmstrom R."/>
            <person name="Stieglmeier M."/>
            <person name="Klingl A."/>
            <person name="Woyke T."/>
            <person name="Ryan C.M."/>
            <person name="Banfield J.F."/>
        </authorList>
    </citation>
    <scope>NUCLEOTIDE SEQUENCE [LARGE SCALE GENOMIC DNA]</scope>
</reference>
<accession>A0A2M8DLT9</accession>
<dbReference type="Pfam" id="PF08245">
    <property type="entry name" value="Mur_ligase_M"/>
    <property type="match status" value="1"/>
</dbReference>
<evidence type="ECO:0000313" key="9">
    <source>
        <dbReference type="Proteomes" id="UP000230097"/>
    </source>
</evidence>
<protein>
    <recommendedName>
        <fullName evidence="10">UDP-N-acetylmuramoyl-L-alanyl-D-glutamate--2, 6-diaminopimelate ligase</fullName>
    </recommendedName>
</protein>
<organism evidence="8 9">
    <name type="scientific">Candidatus Nealsonbacteria bacterium CG_4_9_14_0_8_um_filter_36_17</name>
    <dbReference type="NCBI Taxonomy" id="1974693"/>
    <lineage>
        <taxon>Bacteria</taxon>
        <taxon>Candidatus Nealsoniibacteriota</taxon>
    </lineage>
</organism>
<feature type="non-terminal residue" evidence="8">
    <location>
        <position position="510"/>
    </location>
</feature>
<dbReference type="Gene3D" id="3.90.190.20">
    <property type="entry name" value="Mur ligase, C-terminal domain"/>
    <property type="match status" value="1"/>
</dbReference>
<dbReference type="SUPFAM" id="SSF69819">
    <property type="entry name" value="MTH1598-like"/>
    <property type="match status" value="1"/>
</dbReference>
<evidence type="ECO:0000259" key="5">
    <source>
        <dbReference type="Pfam" id="PF01951"/>
    </source>
</evidence>
<dbReference type="GO" id="GO:0005524">
    <property type="term" value="F:ATP binding"/>
    <property type="evidence" value="ECO:0007669"/>
    <property type="project" value="InterPro"/>
</dbReference>
<keyword evidence="3" id="KW-0479">Metal-binding</keyword>
<evidence type="ECO:0000259" key="7">
    <source>
        <dbReference type="Pfam" id="PF08245"/>
    </source>
</evidence>
<dbReference type="PANTHER" id="PTHR23135:SF4">
    <property type="entry name" value="UDP-N-ACETYLMURAMOYL-L-ALANYL-D-GLUTAMATE--2,6-DIAMINOPIMELATE LIGASE MURE HOMOLOG, CHLOROPLASTIC"/>
    <property type="match status" value="1"/>
</dbReference>
<evidence type="ECO:0000313" key="8">
    <source>
        <dbReference type="EMBL" id="PJB98814.1"/>
    </source>
</evidence>
<evidence type="ECO:0000259" key="6">
    <source>
        <dbReference type="Pfam" id="PF02875"/>
    </source>
</evidence>
<dbReference type="Proteomes" id="UP000230097">
    <property type="component" value="Unassembled WGS sequence"/>
</dbReference>
<evidence type="ECO:0008006" key="10">
    <source>
        <dbReference type="Google" id="ProtNLM"/>
    </source>
</evidence>
<gene>
    <name evidence="8" type="ORF">CO078_00765</name>
</gene>
<sequence length="510" mass="57896">MKELIKKFIPSFLLDWYHFSLSYLGAVLYRFPSEKIKVIGVTGTNGKSTVVEIISRILEDYNPPATPPLASGERAPAGYKVASLSSIKFKIKEKEWPNTLKMTMPGRFKLQKFLRQAVDSGCQYVILEVTSEGIKQHRHRFINFDTAVFTNLTPEHIEAHGGFENYRTAKGKLFQLTKNTHVINVDDTNAEYFLQFSAKKKYTYGLNKGDINNKNLQLSLRLIGNFNIYNALAAICVGLSQGVDLKTCKRVVEKVEGIPGRMEEVISEPFKVFVDYAFTPNALEKVYQTLTNLKPKTYNLKPKLICVLGACGGGRDKWKRPVLGEIAAKYCDEIIVTNEDPYDENPLEIIKQVAKGTNNKAKKILDRREAIKEALKLAKEGDAVVITGKGCEPWICIAKGRKIPWDDRKVVKEEFTKKPMKYEILEHKADLKIKVFGETQEELFENAMVGMFKGAKYEPSFVKDAEGKMEGVKREIKISSLDLLSLLVDFLSEVLYLSEVNREVYQKIQF</sequence>
<dbReference type="PANTHER" id="PTHR23135">
    <property type="entry name" value="MUR LIGASE FAMILY MEMBER"/>
    <property type="match status" value="1"/>
</dbReference>
<dbReference type="InterPro" id="IPR036565">
    <property type="entry name" value="Mur-like_cat_sf"/>
</dbReference>
<dbReference type="Gene3D" id="3.40.1190.10">
    <property type="entry name" value="Mur-like, catalytic domain"/>
    <property type="match status" value="1"/>
</dbReference>
<dbReference type="SUPFAM" id="SSF53244">
    <property type="entry name" value="MurD-like peptide ligases, peptide-binding domain"/>
    <property type="match status" value="1"/>
</dbReference>
<dbReference type="InterPro" id="IPR036615">
    <property type="entry name" value="Mur_ligase_C_dom_sf"/>
</dbReference>
<feature type="domain" description="Mur ligase C-terminal" evidence="6">
    <location>
        <begin position="260"/>
        <end position="390"/>
    </location>
</feature>
<feature type="domain" description="Archease" evidence="5">
    <location>
        <begin position="422"/>
        <end position="508"/>
    </location>
</feature>
<dbReference type="GO" id="GO:0016881">
    <property type="term" value="F:acid-amino acid ligase activity"/>
    <property type="evidence" value="ECO:0007669"/>
    <property type="project" value="InterPro"/>
</dbReference>
<comment type="similarity">
    <text evidence="1">Belongs to the archease family.</text>
</comment>
<dbReference type="InterPro" id="IPR013221">
    <property type="entry name" value="Mur_ligase_cen"/>
</dbReference>
<dbReference type="InterPro" id="IPR004101">
    <property type="entry name" value="Mur_ligase_C"/>
</dbReference>
<dbReference type="EMBL" id="PFTC01000022">
    <property type="protein sequence ID" value="PJB98814.1"/>
    <property type="molecule type" value="Genomic_DNA"/>
</dbReference>
<dbReference type="InterPro" id="IPR023572">
    <property type="entry name" value="Archease_dom"/>
</dbReference>
<keyword evidence="2" id="KW-0819">tRNA processing</keyword>
<dbReference type="AlphaFoldDB" id="A0A2M8DLT9"/>
<dbReference type="GO" id="GO:0008033">
    <property type="term" value="P:tRNA processing"/>
    <property type="evidence" value="ECO:0007669"/>
    <property type="project" value="UniProtKB-KW"/>
</dbReference>
<dbReference type="InterPro" id="IPR036820">
    <property type="entry name" value="Archease_dom_sf"/>
</dbReference>
<dbReference type="Gene3D" id="3.55.10.10">
    <property type="entry name" value="Archease domain"/>
    <property type="match status" value="1"/>
</dbReference>